<accession>A0A5B8XTL6</accession>
<dbReference type="OrthoDB" id="9803916at2"/>
<dbReference type="EMBL" id="CP042467">
    <property type="protein sequence ID" value="QED26719.1"/>
    <property type="molecule type" value="Genomic_DNA"/>
</dbReference>
<dbReference type="KEGG" id="bbae:FRD01_05545"/>
<gene>
    <name evidence="1" type="ORF">FRD01_05545</name>
</gene>
<sequence>MSDRMSVSTCGLVHPMGMDLIRAEKGGLRCETGGFWIDPLKAVDVAVITRAHSDHARPGSALYHVSNEGMAEARR</sequence>
<dbReference type="AlphaFoldDB" id="A0A5B8XTL6"/>
<dbReference type="RefSeq" id="WP_146958398.1">
    <property type="nucleotide sequence ID" value="NZ_CP042467.1"/>
</dbReference>
<dbReference type="Proteomes" id="UP000321595">
    <property type="component" value="Chromosome"/>
</dbReference>
<keyword evidence="2" id="KW-1185">Reference proteome</keyword>
<name>A0A5B8XTL6_9DELT</name>
<reference evidence="1 2" key="1">
    <citation type="submission" date="2019-08" db="EMBL/GenBank/DDBJ databases">
        <authorList>
            <person name="Liang Q."/>
        </authorList>
    </citation>
    <scope>NUCLEOTIDE SEQUENCE [LARGE SCALE GENOMIC DNA]</scope>
    <source>
        <strain evidence="1 2">V1718</strain>
    </source>
</reference>
<organism evidence="1 2">
    <name type="scientific">Microvenator marinus</name>
    <dbReference type="NCBI Taxonomy" id="2600177"/>
    <lineage>
        <taxon>Bacteria</taxon>
        <taxon>Deltaproteobacteria</taxon>
        <taxon>Bradymonadales</taxon>
        <taxon>Microvenatoraceae</taxon>
        <taxon>Microvenator</taxon>
    </lineage>
</organism>
<protein>
    <submittedName>
        <fullName evidence="1">Uncharacterized protein</fullName>
    </submittedName>
</protein>
<evidence type="ECO:0000313" key="2">
    <source>
        <dbReference type="Proteomes" id="UP000321595"/>
    </source>
</evidence>
<proteinExistence type="predicted"/>
<evidence type="ECO:0000313" key="1">
    <source>
        <dbReference type="EMBL" id="QED26719.1"/>
    </source>
</evidence>